<dbReference type="InterPro" id="IPR028994">
    <property type="entry name" value="Integrin_alpha_N"/>
</dbReference>
<dbReference type="Gene3D" id="2.130.10.10">
    <property type="entry name" value="YVTN repeat-like/Quinoprotein amine dehydrogenase"/>
    <property type="match status" value="1"/>
</dbReference>
<keyword evidence="5" id="KW-1185">Reference proteome</keyword>
<dbReference type="PANTHER" id="PTHR47197">
    <property type="entry name" value="PROTEIN NIRF"/>
    <property type="match status" value="1"/>
</dbReference>
<protein>
    <submittedName>
        <fullName evidence="4">FG-GAP repeat protein</fullName>
    </submittedName>
</protein>
<gene>
    <name evidence="4" type="ORF">CLV71_108184</name>
</gene>
<evidence type="ECO:0000313" key="4">
    <source>
        <dbReference type="EMBL" id="TDV48824.1"/>
    </source>
</evidence>
<feature type="signal peptide" evidence="3">
    <location>
        <begin position="1"/>
        <end position="29"/>
    </location>
</feature>
<dbReference type="SUPFAM" id="SSF55486">
    <property type="entry name" value="Metalloproteases ('zincins'), catalytic domain"/>
    <property type="match status" value="1"/>
</dbReference>
<keyword evidence="1 3" id="KW-0732">Signal</keyword>
<comment type="caution">
    <text evidence="4">The sequence shown here is derived from an EMBL/GenBank/DDBJ whole genome shotgun (WGS) entry which is preliminary data.</text>
</comment>
<feature type="region of interest" description="Disordered" evidence="2">
    <location>
        <begin position="26"/>
        <end position="46"/>
    </location>
</feature>
<dbReference type="PANTHER" id="PTHR47197:SF3">
    <property type="entry name" value="DIHYDRO-HEME D1 DEHYDROGENASE"/>
    <property type="match status" value="1"/>
</dbReference>
<dbReference type="AlphaFoldDB" id="A0A4R7VHJ6"/>
<dbReference type="InterPro" id="IPR051200">
    <property type="entry name" value="Host-pathogen_enzymatic-act"/>
</dbReference>
<dbReference type="EMBL" id="SOCP01000008">
    <property type="protein sequence ID" value="TDV48824.1"/>
    <property type="molecule type" value="Genomic_DNA"/>
</dbReference>
<evidence type="ECO:0000313" key="5">
    <source>
        <dbReference type="Proteomes" id="UP000294927"/>
    </source>
</evidence>
<dbReference type="InterPro" id="IPR024079">
    <property type="entry name" value="MetalloPept_cat_dom_sf"/>
</dbReference>
<dbReference type="InterPro" id="IPR015943">
    <property type="entry name" value="WD40/YVTN_repeat-like_dom_sf"/>
</dbReference>
<reference evidence="4 5" key="1">
    <citation type="submission" date="2019-03" db="EMBL/GenBank/DDBJ databases">
        <title>Genomic Encyclopedia of Archaeal and Bacterial Type Strains, Phase II (KMG-II): from individual species to whole genera.</title>
        <authorList>
            <person name="Goeker M."/>
        </authorList>
    </citation>
    <scope>NUCLEOTIDE SEQUENCE [LARGE SCALE GENOMIC DNA]</scope>
    <source>
        <strain evidence="4 5">DSM 45499</strain>
    </source>
</reference>
<dbReference type="Proteomes" id="UP000294927">
    <property type="component" value="Unassembled WGS sequence"/>
</dbReference>
<dbReference type="SUPFAM" id="SSF69318">
    <property type="entry name" value="Integrin alpha N-terminal domain"/>
    <property type="match status" value="1"/>
</dbReference>
<organism evidence="4 5">
    <name type="scientific">Actinophytocola oryzae</name>
    <dbReference type="NCBI Taxonomy" id="502181"/>
    <lineage>
        <taxon>Bacteria</taxon>
        <taxon>Bacillati</taxon>
        <taxon>Actinomycetota</taxon>
        <taxon>Actinomycetes</taxon>
        <taxon>Pseudonocardiales</taxon>
        <taxon>Pseudonocardiaceae</taxon>
    </lineage>
</organism>
<dbReference type="OrthoDB" id="3612473at2"/>
<evidence type="ECO:0000256" key="3">
    <source>
        <dbReference type="SAM" id="SignalP"/>
    </source>
</evidence>
<proteinExistence type="predicted"/>
<name>A0A4R7VHJ6_9PSEU</name>
<sequence>MMASRRGSAVAATIAVALLVAGLGRPAAATPPPTPTVTADTDTDGDAIPDLVETGGIRRPDGSVSMDLAALGASPCRKTVVIEVDYMADGDHSHAPDLFGGPPGVPDKVLGVVDTRFEDDPHNQLAVGDLDADGRAEVVIADASEGGRIHVYDPFTHLASPALGVTDTRFENNANNQLAVGNVDGQGGDEIVIADASEGGRIGVFDATTHLPSPSLGVTDTRFENSRENQLAVGDLDGDGKDEILVADASEGGRIHVYDAVTHLPSPTLGVTDTRFEDDRHNQLAVGNVDGQGGDEIVIADASEGGRIGVFDATTHLPSPTLGVDDSTFENDSHNQVAVGDVNGDGRDEILVANDSGGRIDALDAVTRGPVKGLGVSDTRFNNDAHNQIAVGDLDDTVDGRAELLHADASEGGQIQVFDAAAPLGPVNQAIAMFDNAPVAAVADCPYPGADSRPGVDMIVDVSGAVPEQAVLDMPSGFDAIKAVNFDPARDPYVHYNIWGHQYSVGGVVTGSSGLSLFSDGQDFLVSLGGFGGGNGTSREQAGTFVHELGHTLGLKHGGGDDINHKPNYLSAMNYNFQLSGMADVTTGESLVAYSDAELPQLDQKLLSEPAGIGSDLPVYTTYRNTAGGERIARADGPIDWNGDNDAVDVDVLAQANKAACVGPGANGTSDTEPKNLDNRYKNSIRSGDDFVCDTPALGDDEQEYAVTTDQRLLDGYDDWTNLEFTADPVPAMPTEITTGEADELAQAHDQALAPDVTVALAPARPGYTAPVLGVATDARHVYATHYYESVAEPHTSDQPGSLVVLDRKTMRVTGRIPVGYRPHSVAVDDVTGRIYVLGAQRPGEPNKVDLTVIDRRTQSVVATIALPTGQTATDVVVNERTGRVYVSNNAFGRIHVVDGRTNTELAPIMTGKGPLGMAVDPDTDTLYVAMSYVSSDPKVAGLTAITDDGVTQVVHPMVSLGAPSVQPRDVTIDRLNDRIYVAAIGGGATRPGVSVLRLSTREVLGHVDTAGPARAVAVDPFAHQAFVAAQGRIDVVGQHSLTSIRTIPTASAFSVAVADGPGRHLFTGDLLSGALTRLAYSSGTRK</sequence>
<dbReference type="Gene3D" id="2.130.10.130">
    <property type="entry name" value="Integrin alpha, N-terminal"/>
    <property type="match status" value="1"/>
</dbReference>
<accession>A0A4R7VHJ6</accession>
<dbReference type="InterPro" id="IPR011048">
    <property type="entry name" value="Haem_d1_sf"/>
</dbReference>
<dbReference type="SUPFAM" id="SSF51004">
    <property type="entry name" value="C-terminal (heme d1) domain of cytochrome cd1-nitrite reductase"/>
    <property type="match status" value="1"/>
</dbReference>
<evidence type="ECO:0000256" key="1">
    <source>
        <dbReference type="ARBA" id="ARBA00022729"/>
    </source>
</evidence>
<dbReference type="GO" id="GO:0008237">
    <property type="term" value="F:metallopeptidase activity"/>
    <property type="evidence" value="ECO:0007669"/>
    <property type="project" value="InterPro"/>
</dbReference>
<feature type="chain" id="PRO_5020951424" evidence="3">
    <location>
        <begin position="30"/>
        <end position="1087"/>
    </location>
</feature>
<dbReference type="Pfam" id="PF01839">
    <property type="entry name" value="FG-GAP"/>
    <property type="match status" value="2"/>
</dbReference>
<dbReference type="Gene3D" id="3.40.390.10">
    <property type="entry name" value="Collagenase (Catalytic Domain)"/>
    <property type="match status" value="1"/>
</dbReference>
<evidence type="ECO:0000256" key="2">
    <source>
        <dbReference type="SAM" id="MobiDB-lite"/>
    </source>
</evidence>
<dbReference type="InterPro" id="IPR013517">
    <property type="entry name" value="FG-GAP"/>
</dbReference>